<organism evidence="1 2">
    <name type="scientific">Methanosarcina vacuolata Z-761</name>
    <dbReference type="NCBI Taxonomy" id="1434123"/>
    <lineage>
        <taxon>Archaea</taxon>
        <taxon>Methanobacteriati</taxon>
        <taxon>Methanobacteriota</taxon>
        <taxon>Stenosarchaea group</taxon>
        <taxon>Methanomicrobia</taxon>
        <taxon>Methanosarcinales</taxon>
        <taxon>Methanosarcinaceae</taxon>
        <taxon>Methanosarcina</taxon>
    </lineage>
</organism>
<accession>A0A0E3Q4T9</accession>
<reference evidence="1 2" key="1">
    <citation type="submission" date="2014-07" db="EMBL/GenBank/DDBJ databases">
        <title>Methanogenic archaea and the global carbon cycle.</title>
        <authorList>
            <person name="Henriksen J.R."/>
            <person name="Luke J."/>
            <person name="Reinhart S."/>
            <person name="Benedict M.N."/>
            <person name="Youngblut N.D."/>
            <person name="Metcalf M.E."/>
            <person name="Whitaker R.J."/>
            <person name="Metcalf W.W."/>
        </authorList>
    </citation>
    <scope>NUCLEOTIDE SEQUENCE [LARGE SCALE GENOMIC DNA]</scope>
    <source>
        <strain evidence="1 2">Z-761</strain>
    </source>
</reference>
<dbReference type="Proteomes" id="UP000033096">
    <property type="component" value="Chromosome"/>
</dbReference>
<keyword evidence="2" id="KW-1185">Reference proteome</keyword>
<dbReference type="AlphaFoldDB" id="A0A0E3Q4T9"/>
<dbReference type="EMBL" id="CP009520">
    <property type="protein sequence ID" value="AKB44464.1"/>
    <property type="molecule type" value="Genomic_DNA"/>
</dbReference>
<dbReference type="HOGENOM" id="CLU_598315_0_0_2"/>
<dbReference type="PATRIC" id="fig|1434123.4.peg.2679"/>
<dbReference type="KEGG" id="mvc:MSVAZ_2195"/>
<name>A0A0E3Q4T9_9EURY</name>
<sequence>MSLIRPRLNDYYNLPFTQEEVDFAIPFLDEDIPLYLDPFLLWKSPSLQDNSLHTSLVNSFNHLGYLLRKGKKSGAIDVLVKCSECDEVGLGNSKTRKGMPIGEAVAERILSLFENIPQINSSGFVHFEEIQLFVEQISTDRISDFACSFLKSFLIDYTIDQCEEHSIPTESTHITVYNYRKHVLDEEDVTLPVNPITKSPIILVPKRWLRRMSWINYQDYLHSYYIKNVQSGDSKQTEHVSLLNYNRQNYDVIQTYIKIKERTSSDCKNDPLFAPIPVTSSQRKLSTIINLPTGKTDNADKKYEDYVCQLLASLFYPKLDFAAEQSRTDSGVLIRDLIFYNNRSYDFLKDIYDNYGSQQIVFELKNVKEISRDHIYQLNRYLNDNFGKFGVIVTRKKPPSKIVKNTINLWSGQRRCILILDDEDLKTMCLLYETKQRLPIDVLKKKYVEFMRLCPS</sequence>
<dbReference type="GeneID" id="24810662"/>
<protein>
    <submittedName>
        <fullName evidence="1">Uncharacterized protein</fullName>
    </submittedName>
</protein>
<dbReference type="STRING" id="1434123.MSVAZ_2195"/>
<dbReference type="RefSeq" id="WP_084626131.1">
    <property type="nucleotide sequence ID" value="NZ_CP009520.1"/>
</dbReference>
<evidence type="ECO:0000313" key="1">
    <source>
        <dbReference type="EMBL" id="AKB44464.1"/>
    </source>
</evidence>
<evidence type="ECO:0000313" key="2">
    <source>
        <dbReference type="Proteomes" id="UP000033096"/>
    </source>
</evidence>
<proteinExistence type="predicted"/>
<gene>
    <name evidence="1" type="ORF">MSVAZ_2195</name>
</gene>